<organism evidence="1 2">
    <name type="scientific">Pelomonas nitida</name>
    <dbReference type="NCBI Taxonomy" id="3299027"/>
    <lineage>
        <taxon>Bacteria</taxon>
        <taxon>Pseudomonadati</taxon>
        <taxon>Pseudomonadota</taxon>
        <taxon>Betaproteobacteria</taxon>
        <taxon>Burkholderiales</taxon>
        <taxon>Sphaerotilaceae</taxon>
        <taxon>Roseateles</taxon>
    </lineage>
</organism>
<comment type="caution">
    <text evidence="1">The sequence shown here is derived from an EMBL/GenBank/DDBJ whole genome shotgun (WGS) entry which is preliminary data.</text>
</comment>
<dbReference type="Pfam" id="PF13433">
    <property type="entry name" value="Peripla_BP_5"/>
    <property type="match status" value="1"/>
</dbReference>
<proteinExistence type="predicted"/>
<dbReference type="RefSeq" id="WP_394487877.1">
    <property type="nucleotide sequence ID" value="NZ_JBIGIA010000006.1"/>
</dbReference>
<protein>
    <submittedName>
        <fullName evidence="1">Transporter substrate-binding protein</fullName>
    </submittedName>
</protein>
<evidence type="ECO:0000313" key="2">
    <source>
        <dbReference type="Proteomes" id="UP001606305"/>
    </source>
</evidence>
<accession>A0ABW7G546</accession>
<sequence length="417" mass="44569">MRVRRMLLGVSMLLVALALVLGGWLWRKAGPKPGEAPAGAPIVIGLLQALTGSLATSERPLVAAVELAVKEINDEGGLLGRRVELRIEDTRSAAADTAPSAAARLIDEQQAAALFGCWSSGCRQAVRSVVEPRRHLFFYPMAHEGMEKSAHIIYTGATPNQQALPAAGWAMAQFGRRVYLVGTEGVFPRRVNAMLRDFVQLSGGQVLGERYVPRASVDVAGIVADLRALKPDLVLSTVGGDVSRAFFDALVAADLTQQPLLSLTAAEPEMRAYGGGRLARHFVAWGYLQSLPGAENAAFLARLRANGGADVQASDPAVSAYVAVKLWAAAVREVGTAQTELVNQAVLQQSVSAPHGFTAVDAQTRHVWRPLRVARVQPGGQLEEVWQASRYIRPAPWPTFRSTQHWAALAAASGGAR</sequence>
<name>A0ABW7G546_9BURK</name>
<keyword evidence="2" id="KW-1185">Reference proteome</keyword>
<dbReference type="InterPro" id="IPR028082">
    <property type="entry name" value="Peripla_BP_I"/>
</dbReference>
<dbReference type="Gene3D" id="3.40.50.2300">
    <property type="match status" value="2"/>
</dbReference>
<dbReference type="Proteomes" id="UP001606305">
    <property type="component" value="Unassembled WGS sequence"/>
</dbReference>
<dbReference type="EMBL" id="JBIGIA010000006">
    <property type="protein sequence ID" value="MFG6457056.1"/>
    <property type="molecule type" value="Genomic_DNA"/>
</dbReference>
<dbReference type="PANTHER" id="PTHR47628">
    <property type="match status" value="1"/>
</dbReference>
<reference evidence="1 2" key="1">
    <citation type="submission" date="2024-09" db="EMBL/GenBank/DDBJ databases">
        <title>Novel species of the genus Pelomonas and Roseateles isolated from streams.</title>
        <authorList>
            <person name="Lu H."/>
        </authorList>
    </citation>
    <scope>NUCLEOTIDE SEQUENCE [LARGE SCALE GENOMIC DNA]</scope>
    <source>
        <strain evidence="1 2">BYS96W</strain>
    </source>
</reference>
<dbReference type="SUPFAM" id="SSF53822">
    <property type="entry name" value="Periplasmic binding protein-like I"/>
    <property type="match status" value="1"/>
</dbReference>
<dbReference type="PANTHER" id="PTHR47628:SF1">
    <property type="entry name" value="ALIPHATIC AMIDASE EXPRESSION-REGULATING PROTEIN"/>
    <property type="match status" value="1"/>
</dbReference>
<gene>
    <name evidence="1" type="ORF">ACG00X_09440</name>
</gene>
<evidence type="ECO:0000313" key="1">
    <source>
        <dbReference type="EMBL" id="MFG6457056.1"/>
    </source>
</evidence>